<dbReference type="Gene3D" id="3.90.550.10">
    <property type="entry name" value="Spore Coat Polysaccharide Biosynthesis Protein SpsA, Chain A"/>
    <property type="match status" value="1"/>
</dbReference>
<dbReference type="RefSeq" id="WP_056988124.1">
    <property type="nucleotide sequence ID" value="NZ_JQBK01000056.1"/>
</dbReference>
<keyword evidence="1" id="KW-1133">Transmembrane helix</keyword>
<keyword evidence="1" id="KW-0812">Transmembrane</keyword>
<dbReference type="PANTHER" id="PTHR48090:SF8">
    <property type="entry name" value="GLYCOSYLTRANSFERASE CSBB-RELATED"/>
    <property type="match status" value="1"/>
</dbReference>
<dbReference type="InterPro" id="IPR001173">
    <property type="entry name" value="Glyco_trans_2-like"/>
</dbReference>
<proteinExistence type="predicted"/>
<dbReference type="Pfam" id="PF00535">
    <property type="entry name" value="Glycos_transf_2"/>
    <property type="match status" value="1"/>
</dbReference>
<dbReference type="AlphaFoldDB" id="A0A0R2K6C7"/>
<dbReference type="Proteomes" id="UP000051491">
    <property type="component" value="Unassembled WGS sequence"/>
</dbReference>
<dbReference type="EMBL" id="JQBK01000056">
    <property type="protein sequence ID" value="KRN82023.1"/>
    <property type="molecule type" value="Genomic_DNA"/>
</dbReference>
<dbReference type="PANTHER" id="PTHR48090">
    <property type="entry name" value="UNDECAPRENYL-PHOSPHATE 4-DEOXY-4-FORMAMIDO-L-ARABINOSE TRANSFERASE-RELATED"/>
    <property type="match status" value="1"/>
</dbReference>
<name>A0A0R2K6C7_9LACO</name>
<accession>A0A0R2K6C7</accession>
<dbReference type="InterPro" id="IPR029044">
    <property type="entry name" value="Nucleotide-diphossugar_trans"/>
</dbReference>
<keyword evidence="1" id="KW-0472">Membrane</keyword>
<feature type="transmembrane region" description="Helical" evidence="1">
    <location>
        <begin position="265"/>
        <end position="290"/>
    </location>
</feature>
<protein>
    <submittedName>
        <fullName evidence="3">Glycosyltransferase</fullName>
    </submittedName>
</protein>
<evidence type="ECO:0000259" key="2">
    <source>
        <dbReference type="Pfam" id="PF00535"/>
    </source>
</evidence>
<organism evidence="3 4">
    <name type="scientific">Ligilactobacillus acidipiscis</name>
    <dbReference type="NCBI Taxonomy" id="89059"/>
    <lineage>
        <taxon>Bacteria</taxon>
        <taxon>Bacillati</taxon>
        <taxon>Bacillota</taxon>
        <taxon>Bacilli</taxon>
        <taxon>Lactobacillales</taxon>
        <taxon>Lactobacillaceae</taxon>
        <taxon>Ligilactobacillus</taxon>
    </lineage>
</organism>
<dbReference type="GO" id="GO:0005886">
    <property type="term" value="C:plasma membrane"/>
    <property type="evidence" value="ECO:0007669"/>
    <property type="project" value="TreeGrafter"/>
</dbReference>
<dbReference type="GO" id="GO:0016740">
    <property type="term" value="F:transferase activity"/>
    <property type="evidence" value="ECO:0007669"/>
    <property type="project" value="UniProtKB-KW"/>
</dbReference>
<feature type="domain" description="Glycosyltransferase 2-like" evidence="2">
    <location>
        <begin position="5"/>
        <end position="169"/>
    </location>
</feature>
<reference evidence="3 4" key="1">
    <citation type="journal article" date="2015" name="Genome Announc.">
        <title>Expanding the biotechnology potential of lactobacilli through comparative genomics of 213 strains and associated genera.</title>
        <authorList>
            <person name="Sun Z."/>
            <person name="Harris H.M."/>
            <person name="McCann A."/>
            <person name="Guo C."/>
            <person name="Argimon S."/>
            <person name="Zhang W."/>
            <person name="Yang X."/>
            <person name="Jeffery I.B."/>
            <person name="Cooney J.C."/>
            <person name="Kagawa T.F."/>
            <person name="Liu W."/>
            <person name="Song Y."/>
            <person name="Salvetti E."/>
            <person name="Wrobel A."/>
            <person name="Rasinkangas P."/>
            <person name="Parkhill J."/>
            <person name="Rea M.C."/>
            <person name="O'Sullivan O."/>
            <person name="Ritari J."/>
            <person name="Douillard F.P."/>
            <person name="Paul Ross R."/>
            <person name="Yang R."/>
            <person name="Briner A.E."/>
            <person name="Felis G.E."/>
            <person name="de Vos W.M."/>
            <person name="Barrangou R."/>
            <person name="Klaenhammer T.R."/>
            <person name="Caufield P.W."/>
            <person name="Cui Y."/>
            <person name="Zhang H."/>
            <person name="O'Toole P.W."/>
        </authorList>
    </citation>
    <scope>NUCLEOTIDE SEQUENCE [LARGE SCALE GENOMIC DNA]</scope>
    <source>
        <strain evidence="3 4">DSM 15353</strain>
    </source>
</reference>
<dbReference type="CDD" id="cd04187">
    <property type="entry name" value="DPM1_like_bac"/>
    <property type="match status" value="1"/>
</dbReference>
<comment type="caution">
    <text evidence="3">The sequence shown here is derived from an EMBL/GenBank/DDBJ whole genome shotgun (WGS) entry which is preliminary data.</text>
</comment>
<dbReference type="OrthoDB" id="9807778at2"/>
<dbReference type="SUPFAM" id="SSF53448">
    <property type="entry name" value="Nucleotide-diphospho-sugar transferases"/>
    <property type="match status" value="1"/>
</dbReference>
<sequence>MKSISLVIPCFNEEETIPLFFKETEKIKNKLRGYQLNYWFINDGSTDKTLKVLRNLNSSQAQRVHYVSFSKNFGKEAAIYAGLREAAGDYIAVMDVDLQDPPEFLPTMLAGIEDEGYDMVGARRVDRKGEPKIRSFFANCFYKFINKLSNTQFVTGARDYRLMTRQVVNAVIQISEYNRFSKGIFSWVGFNTKYIEYSNRDRSAGTTNWSFWQLVRYSIEGIVNFSEKPLAIASYVGLTSFVLSILAIIFIVVRKIIFGGSAYGWASLISVILMIGGIQLLCLGILGKYIGNIYLETKKRPIYLIKEKDNQTNSTIK</sequence>
<evidence type="ECO:0000313" key="4">
    <source>
        <dbReference type="Proteomes" id="UP000051491"/>
    </source>
</evidence>
<keyword evidence="3" id="KW-0808">Transferase</keyword>
<evidence type="ECO:0000256" key="1">
    <source>
        <dbReference type="SAM" id="Phobius"/>
    </source>
</evidence>
<evidence type="ECO:0000313" key="3">
    <source>
        <dbReference type="EMBL" id="KRN82023.1"/>
    </source>
</evidence>
<feature type="transmembrane region" description="Helical" evidence="1">
    <location>
        <begin position="232"/>
        <end position="253"/>
    </location>
</feature>
<dbReference type="InterPro" id="IPR050256">
    <property type="entry name" value="Glycosyltransferase_2"/>
</dbReference>
<dbReference type="PATRIC" id="fig|89059.3.peg.1799"/>
<gene>
    <name evidence="3" type="ORF">IV43_GL001686</name>
</gene>